<dbReference type="GO" id="GO:0046509">
    <property type="term" value="F:1,2-diacylglycerol 3-beta-galactosyltransferase activity"/>
    <property type="evidence" value="ECO:0007669"/>
    <property type="project" value="UniProtKB-EC"/>
</dbReference>
<comment type="subcellular location">
    <subcellularLocation>
        <location evidence="5">Plastid</location>
        <location evidence="5">Chloroplast membrane</location>
    </subcellularLocation>
</comment>
<dbReference type="Proteomes" id="UP001300502">
    <property type="component" value="Unassembled WGS sequence"/>
</dbReference>
<dbReference type="PANTHER" id="PTHR43025">
    <property type="entry name" value="MONOGALACTOSYLDIACYLGLYCEROL SYNTHASE"/>
    <property type="match status" value="1"/>
</dbReference>
<feature type="compositionally biased region" description="Polar residues" evidence="6">
    <location>
        <begin position="138"/>
        <end position="148"/>
    </location>
</feature>
<dbReference type="PANTHER" id="PTHR43025:SF3">
    <property type="entry name" value="MONOGALACTOSYLDIACYLGLYCEROL SYNTHASE 1, CHLOROPLASTIC"/>
    <property type="match status" value="1"/>
</dbReference>
<keyword evidence="3" id="KW-0328">Glycosyltransferase</keyword>
<name>A0AAV9IHJ4_9RHOD</name>
<gene>
    <name evidence="9" type="ORF">GAYE_SCF26G4572</name>
</gene>
<organism evidence="9 10">
    <name type="scientific">Galdieria yellowstonensis</name>
    <dbReference type="NCBI Taxonomy" id="3028027"/>
    <lineage>
        <taxon>Eukaryota</taxon>
        <taxon>Rhodophyta</taxon>
        <taxon>Bangiophyceae</taxon>
        <taxon>Galdieriales</taxon>
        <taxon>Galdieriaceae</taxon>
        <taxon>Galdieria</taxon>
    </lineage>
</organism>
<dbReference type="InterPro" id="IPR007235">
    <property type="entry name" value="Glyco_trans_28_C"/>
</dbReference>
<reference evidence="9 10" key="1">
    <citation type="submission" date="2022-07" db="EMBL/GenBank/DDBJ databases">
        <title>Genome-wide signatures of adaptation to extreme environments.</title>
        <authorList>
            <person name="Cho C.H."/>
            <person name="Yoon H.S."/>
        </authorList>
    </citation>
    <scope>NUCLEOTIDE SEQUENCE [LARGE SCALE GENOMIC DNA]</scope>
    <source>
        <strain evidence="9 10">108.79 E11</strain>
    </source>
</reference>
<feature type="domain" description="Diacylglycerol glucosyltransferase N-terminal" evidence="8">
    <location>
        <begin position="190"/>
        <end position="358"/>
    </location>
</feature>
<evidence type="ECO:0000256" key="2">
    <source>
        <dbReference type="ARBA" id="ARBA00012615"/>
    </source>
</evidence>
<dbReference type="Gene3D" id="3.40.50.2000">
    <property type="entry name" value="Glycogen Phosphorylase B"/>
    <property type="match status" value="1"/>
</dbReference>
<accession>A0AAV9IHJ4</accession>
<evidence type="ECO:0000313" key="9">
    <source>
        <dbReference type="EMBL" id="KAK4526656.1"/>
    </source>
</evidence>
<evidence type="ECO:0000259" key="8">
    <source>
        <dbReference type="Pfam" id="PF06925"/>
    </source>
</evidence>
<evidence type="ECO:0000256" key="1">
    <source>
        <dbReference type="ARBA" id="ARBA00006962"/>
    </source>
</evidence>
<feature type="domain" description="Glycosyl transferase family 28 C-terminal" evidence="7">
    <location>
        <begin position="383"/>
        <end position="477"/>
    </location>
</feature>
<dbReference type="GO" id="GO:0031969">
    <property type="term" value="C:chloroplast membrane"/>
    <property type="evidence" value="ECO:0007669"/>
    <property type="project" value="UniProtKB-SubCell"/>
</dbReference>
<evidence type="ECO:0000313" key="10">
    <source>
        <dbReference type="Proteomes" id="UP001300502"/>
    </source>
</evidence>
<evidence type="ECO:0000256" key="5">
    <source>
        <dbReference type="ARBA" id="ARBA00046299"/>
    </source>
</evidence>
<dbReference type="InterPro" id="IPR050519">
    <property type="entry name" value="Glycosyltransf_28_UgtP"/>
</dbReference>
<dbReference type="SUPFAM" id="SSF53756">
    <property type="entry name" value="UDP-Glycosyltransferase/glycogen phosphorylase"/>
    <property type="match status" value="1"/>
</dbReference>
<feature type="region of interest" description="Disordered" evidence="6">
    <location>
        <begin position="132"/>
        <end position="156"/>
    </location>
</feature>
<evidence type="ECO:0000256" key="4">
    <source>
        <dbReference type="ARBA" id="ARBA00022679"/>
    </source>
</evidence>
<dbReference type="Pfam" id="PF04101">
    <property type="entry name" value="Glyco_tran_28_C"/>
    <property type="match status" value="1"/>
</dbReference>
<keyword evidence="4" id="KW-0808">Transferase</keyword>
<proteinExistence type="inferred from homology"/>
<dbReference type="EC" id="2.4.1.46" evidence="2"/>
<dbReference type="InterPro" id="IPR009695">
    <property type="entry name" value="Diacylglyc_glucosyltr_N"/>
</dbReference>
<evidence type="ECO:0000256" key="3">
    <source>
        <dbReference type="ARBA" id="ARBA00022676"/>
    </source>
</evidence>
<evidence type="ECO:0000259" key="7">
    <source>
        <dbReference type="Pfam" id="PF04101"/>
    </source>
</evidence>
<dbReference type="GO" id="GO:0009247">
    <property type="term" value="P:glycolipid biosynthetic process"/>
    <property type="evidence" value="ECO:0007669"/>
    <property type="project" value="InterPro"/>
</dbReference>
<evidence type="ECO:0000256" key="6">
    <source>
        <dbReference type="SAM" id="MobiDB-lite"/>
    </source>
</evidence>
<dbReference type="Pfam" id="PF06925">
    <property type="entry name" value="MGDG_synth"/>
    <property type="match status" value="1"/>
</dbReference>
<comment type="caution">
    <text evidence="9">The sequence shown here is derived from an EMBL/GenBank/DDBJ whole genome shotgun (WGS) entry which is preliminary data.</text>
</comment>
<dbReference type="AlphaFoldDB" id="A0AAV9IHJ4"/>
<comment type="similarity">
    <text evidence="1">Belongs to the glycosyltransferase 28 family.</text>
</comment>
<dbReference type="EMBL" id="JANCYU010000042">
    <property type="protein sequence ID" value="KAK4526656.1"/>
    <property type="molecule type" value="Genomic_DNA"/>
</dbReference>
<sequence length="566" mass="63850">MKGESFIPTCAPLLSVLARTQGSRDSSFPYASDVCPSCCRRKRGYCVGRKGLVSQKNEPFCFENCRKDNGDWTMLSRKLLYSATILKTFSTRVLLEYMELPFRNVSCRKQGNLVALLKGYLGGMNENHLDLNSKDRSSSNYNNDTRAQQGAEEWSHSVASDWTPDERYFSNNGNTKKRVLILMSDTGGGHRASAEALRAAFDDLYPGQLDTVIVDLWTQIVKGPFRNLPKQYMFLQRNPTLWKLTWFYGVFPLSRCITEEFSYWIAHERVKQAFLMYRPDLIVSVHPLCQTLPLRILKDMGIRERIPFVTVVTDLGSAHPLWFHKDVDICFVPTDRVRDIARRCGVSINKIRQYGLPVRPAFWKESRDKVAVRNELGLEQAPTILIVGGGDGMSAVGRVARALACRLSEEFSYAQLVIICGRNVALQEELSRMHWPLPVHIKGFVNNMSEWMTASDCIVTKAGPGTIAEALIRGLPIFLYGFLPGQEAGNVPFVVENGVGLFESDPLILANHVIELFREQSHLVQMSIQAKNVGRPLATYQIAKDICDLLWLQRTKSPVSSPLEVS</sequence>
<protein>
    <recommendedName>
        <fullName evidence="2">monogalactosyldiacylglycerol synthase</fullName>
        <ecNumber evidence="2">2.4.1.46</ecNumber>
    </recommendedName>
</protein>
<keyword evidence="10" id="KW-1185">Reference proteome</keyword>